<proteinExistence type="predicted"/>
<dbReference type="Proteomes" id="UP000003678">
    <property type="component" value="Unassembled WGS sequence"/>
</dbReference>
<organism evidence="1 2">
    <name type="scientific">Brucella ceti str. Cudo</name>
    <dbReference type="NCBI Taxonomy" id="595497"/>
    <lineage>
        <taxon>Bacteria</taxon>
        <taxon>Pseudomonadati</taxon>
        <taxon>Pseudomonadota</taxon>
        <taxon>Alphaproteobacteria</taxon>
        <taxon>Hyphomicrobiales</taxon>
        <taxon>Brucellaceae</taxon>
        <taxon>Brucella/Ochrobactrum group</taxon>
        <taxon>Brucella</taxon>
    </lineage>
</organism>
<accession>C0GAF3</accession>
<evidence type="ECO:0008006" key="3">
    <source>
        <dbReference type="Google" id="ProtNLM"/>
    </source>
</evidence>
<dbReference type="EMBL" id="ACJD01000006">
    <property type="protein sequence ID" value="EEH13917.1"/>
    <property type="molecule type" value="Genomic_DNA"/>
</dbReference>
<gene>
    <name evidence="1" type="ORF">BCETI_6000909</name>
</gene>
<name>C0GAF3_9HYPH</name>
<evidence type="ECO:0000313" key="1">
    <source>
        <dbReference type="EMBL" id="EEH13917.1"/>
    </source>
</evidence>
<dbReference type="AlphaFoldDB" id="C0GAF3"/>
<evidence type="ECO:0000313" key="2">
    <source>
        <dbReference type="Proteomes" id="UP000003678"/>
    </source>
</evidence>
<reference evidence="1 2" key="1">
    <citation type="submission" date="2009-03" db="EMBL/GenBank/DDBJ databases">
        <authorList>
            <person name="Setubal J.C."/>
            <person name="Boyle S."/>
            <person name="Crasta O.R."/>
            <person name="Gillespie J.J."/>
            <person name="Kenyon R.W."/>
            <person name="Lu J."/>
            <person name="Mane S."/>
            <person name="Nagrani S."/>
            <person name="Shallom J.M."/>
            <person name="Shallom S."/>
            <person name="Shukla M."/>
            <person name="Snyder E.E."/>
            <person name="Sobral B.W."/>
            <person name="Wattam A.R."/>
            <person name="Will R."/>
            <person name="Williams K."/>
            <person name="Yoo H."/>
            <person name="Bruce D.H."/>
            <person name="Detter C."/>
            <person name="Munk C."/>
            <person name="Brettin T.S."/>
            <person name="Ficht T."/>
        </authorList>
    </citation>
    <scope>NUCLEOTIDE SEQUENCE [LARGE SCALE GENOMIC DNA]</scope>
    <source>
        <strain evidence="1 2">Cudo</strain>
    </source>
</reference>
<sequence>MLHAQGQVTAQRLSTLLNDIGMDISKRQVVRLLTKGLDGFVAEDAAVLHAGLVSAAYVTVDDTGARHARDNFYTTHIGGEHFTVFRTTKTKSRLNFLSLLRGNYQDYVLNDAASDYLKTRHGVDPTVIARLQTRTSQRFCNQVSFLEHLAQKGVNIFDKDMVRVVAEAGIWGSVRHHGLLGNAVIISDDAGQFRVGNHALCWVHAERLLQKLIPATPQHVRWVENIRDLIWSFYKALKAFRQKNPSPGSISAFQQRFDRIFSIRTGCVELDKLYEDLQKASAFLLVLSRRPAWYIQSTNSHSGACKPHYRQSLIPLTYDCQALRMAPPDLLLLVLHP</sequence>
<comment type="caution">
    <text evidence="1">The sequence shown here is derived from an EMBL/GenBank/DDBJ whole genome shotgun (WGS) entry which is preliminary data.</text>
</comment>
<protein>
    <recommendedName>
        <fullName evidence="3">Transposase</fullName>
    </recommendedName>
</protein>